<keyword evidence="2" id="KW-1185">Reference proteome</keyword>
<dbReference type="EMBL" id="JAXOVC010000008">
    <property type="protein sequence ID" value="KAK4498163.1"/>
    <property type="molecule type" value="Genomic_DNA"/>
</dbReference>
<evidence type="ECO:0000313" key="1">
    <source>
        <dbReference type="EMBL" id="KAK4498163.1"/>
    </source>
</evidence>
<dbReference type="Proteomes" id="UP001305779">
    <property type="component" value="Unassembled WGS sequence"/>
</dbReference>
<sequence>MDANSPSPTTVQTIRNFVVKQLRQDHPFLKTEALERMVGTITKTLDDGLAEQAPIMAESKARINFFSLPAEIRNEIYEMALEVTHTEITAAVFSRDRFQNWDLDVWWPRRQLHDSRVMELTSHQARLEARALYYDLNIFNIEIHGIATLALHRQALASYFRKVIAPKAKLFKKLVLRLMDTQVQTRLANYVWLRHFPQGNALPYTLYHGPAPLVTKEMLLSMFPFNEMGVASKFVSVELRDPRGVKWERMVTEEEAGAMLGTAQREWSSQGSSIGQGRQ</sequence>
<comment type="caution">
    <text evidence="1">The sequence shown here is derived from an EMBL/GenBank/DDBJ whole genome shotgun (WGS) entry which is preliminary data.</text>
</comment>
<accession>A0ABR0EAL0</accession>
<organism evidence="1 2">
    <name type="scientific">Zasmidium cellare</name>
    <name type="common">Wine cellar mold</name>
    <name type="synonym">Racodium cellare</name>
    <dbReference type="NCBI Taxonomy" id="395010"/>
    <lineage>
        <taxon>Eukaryota</taxon>
        <taxon>Fungi</taxon>
        <taxon>Dikarya</taxon>
        <taxon>Ascomycota</taxon>
        <taxon>Pezizomycotina</taxon>
        <taxon>Dothideomycetes</taxon>
        <taxon>Dothideomycetidae</taxon>
        <taxon>Mycosphaerellales</taxon>
        <taxon>Mycosphaerellaceae</taxon>
        <taxon>Zasmidium</taxon>
    </lineage>
</organism>
<reference evidence="1 2" key="1">
    <citation type="journal article" date="2023" name="G3 (Bethesda)">
        <title>A chromosome-level genome assembly of Zasmidium syzygii isolated from banana leaves.</title>
        <authorList>
            <person name="van Westerhoven A.C."/>
            <person name="Mehrabi R."/>
            <person name="Talebi R."/>
            <person name="Steentjes M.B.F."/>
            <person name="Corcolon B."/>
            <person name="Chong P.A."/>
            <person name="Kema G.H.J."/>
            <person name="Seidl M.F."/>
        </authorList>
    </citation>
    <scope>NUCLEOTIDE SEQUENCE [LARGE SCALE GENOMIC DNA]</scope>
    <source>
        <strain evidence="1 2">P124</strain>
    </source>
</reference>
<proteinExistence type="predicted"/>
<evidence type="ECO:0008006" key="3">
    <source>
        <dbReference type="Google" id="ProtNLM"/>
    </source>
</evidence>
<evidence type="ECO:0000313" key="2">
    <source>
        <dbReference type="Proteomes" id="UP001305779"/>
    </source>
</evidence>
<name>A0ABR0EAL0_ZASCE</name>
<protein>
    <recommendedName>
        <fullName evidence="3">F-box domain-containing protein</fullName>
    </recommendedName>
</protein>
<gene>
    <name evidence="1" type="ORF">PRZ48_010819</name>
</gene>